<dbReference type="AlphaFoldDB" id="A0A6G0X6D1"/>
<organism evidence="1 2">
    <name type="scientific">Aphanomyces euteiches</name>
    <dbReference type="NCBI Taxonomy" id="100861"/>
    <lineage>
        <taxon>Eukaryota</taxon>
        <taxon>Sar</taxon>
        <taxon>Stramenopiles</taxon>
        <taxon>Oomycota</taxon>
        <taxon>Saprolegniomycetes</taxon>
        <taxon>Saprolegniales</taxon>
        <taxon>Verrucalvaceae</taxon>
        <taxon>Aphanomyces</taxon>
    </lineage>
</organism>
<protein>
    <submittedName>
        <fullName evidence="1">Uncharacterized protein</fullName>
    </submittedName>
</protein>
<name>A0A6G0X6D1_9STRA</name>
<accession>A0A6G0X6D1</accession>
<dbReference type="Proteomes" id="UP000481153">
    <property type="component" value="Unassembled WGS sequence"/>
</dbReference>
<dbReference type="EMBL" id="VJMJ01000096">
    <property type="protein sequence ID" value="KAF0735488.1"/>
    <property type="molecule type" value="Genomic_DNA"/>
</dbReference>
<gene>
    <name evidence="1" type="ORF">Ae201684_008055</name>
</gene>
<reference evidence="1 2" key="1">
    <citation type="submission" date="2019-07" db="EMBL/GenBank/DDBJ databases">
        <title>Genomics analysis of Aphanomyces spp. identifies a new class of oomycete effector associated with host adaptation.</title>
        <authorList>
            <person name="Gaulin E."/>
        </authorList>
    </citation>
    <scope>NUCLEOTIDE SEQUENCE [LARGE SCALE GENOMIC DNA]</scope>
    <source>
        <strain evidence="1 2">ATCC 201684</strain>
    </source>
</reference>
<evidence type="ECO:0000313" key="1">
    <source>
        <dbReference type="EMBL" id="KAF0735488.1"/>
    </source>
</evidence>
<sequence length="132" mass="15320">MWDHHSAIPPHRYIHQIWAHHVLKNGELDPYDPPNREDGVELHYVFPGQDVASSLANNNDLFERILFAGTKLGPSSDCSFVLRPPPSSLYEKFYCHWSVAQNKLRRNVLLKSPQLKQCVKRVQWCCFIHASK</sequence>
<proteinExistence type="predicted"/>
<keyword evidence="2" id="KW-1185">Reference proteome</keyword>
<evidence type="ECO:0000313" key="2">
    <source>
        <dbReference type="Proteomes" id="UP000481153"/>
    </source>
</evidence>
<comment type="caution">
    <text evidence="1">The sequence shown here is derived from an EMBL/GenBank/DDBJ whole genome shotgun (WGS) entry which is preliminary data.</text>
</comment>